<dbReference type="InterPro" id="IPR015278">
    <property type="entry name" value="BglII-like"/>
</dbReference>
<keyword evidence="1" id="KW-0540">Nuclease</keyword>
<dbReference type="InterPro" id="IPR011335">
    <property type="entry name" value="Restrct_endonuc-II-like"/>
</dbReference>
<gene>
    <name evidence="1" type="ORF">WB794_09690</name>
</gene>
<dbReference type="Pfam" id="PF09195">
    <property type="entry name" value="Endonuc-BglII"/>
    <property type="match status" value="1"/>
</dbReference>
<dbReference type="Proteomes" id="UP001364472">
    <property type="component" value="Unassembled WGS sequence"/>
</dbReference>
<dbReference type="GO" id="GO:0009036">
    <property type="term" value="F:type II site-specific deoxyribonuclease activity"/>
    <property type="evidence" value="ECO:0007669"/>
    <property type="project" value="InterPro"/>
</dbReference>
<reference evidence="1 2" key="1">
    <citation type="journal article" date="2016" name="Antonie Van Leeuwenhoek">
        <title>Denitratimonas tolerans gen. nov., sp. nov., a denitrifying bacterium isolated from a bioreactor for tannery wastewater treatment.</title>
        <authorList>
            <person name="Han S.I."/>
            <person name="Kim J.O."/>
            <person name="Lee Y.R."/>
            <person name="Ekpeghere K.I."/>
            <person name="Koh S.C."/>
            <person name="Whang K.S."/>
        </authorList>
    </citation>
    <scope>NUCLEOTIDE SEQUENCE [LARGE SCALE GENOMIC DNA]</scope>
    <source>
        <strain evidence="1 2">KACC 17565</strain>
    </source>
</reference>
<comment type="caution">
    <text evidence="1">The sequence shown here is derived from an EMBL/GenBank/DDBJ whole genome shotgun (WGS) entry which is preliminary data.</text>
</comment>
<keyword evidence="1" id="KW-0255">Endonuclease</keyword>
<evidence type="ECO:0000313" key="2">
    <source>
        <dbReference type="Proteomes" id="UP001364472"/>
    </source>
</evidence>
<keyword evidence="2" id="KW-1185">Reference proteome</keyword>
<sequence length="227" mass="25323">MNLTESYRDCFSPEVLARYQFAETRNAARILAVTNGAAFGQLQDVLHRFELRTDDLLKPGGQESDLAARLNRMFRDCGWREARVDTLIRLSLQLTPLPGIGEARRKPIITETVNKGYEVDNFRDRIALDVEWNAKDGNLDRDIGAYRALYDAALIDGGVLVTRTLDLRNLGRDLAKEAGVPEAQAKRILNTTTTTNSEKLLPRLTRGDAGGCPILAVFIARETHVPD</sequence>
<protein>
    <submittedName>
        <fullName evidence="1">BglII/BstYI family type II restriction endonuclease</fullName>
    </submittedName>
</protein>
<keyword evidence="1" id="KW-0378">Hydrolase</keyword>
<name>A0AAW9R2E5_9GAMM</name>
<dbReference type="EMBL" id="JBBDHC010000013">
    <property type="protein sequence ID" value="MEJ1249942.1"/>
    <property type="molecule type" value="Genomic_DNA"/>
</dbReference>
<proteinExistence type="predicted"/>
<accession>A0AAW9R2E5</accession>
<organism evidence="1 2">
    <name type="scientific">Denitratimonas tolerans</name>
    <dbReference type="NCBI Taxonomy" id="1338420"/>
    <lineage>
        <taxon>Bacteria</taxon>
        <taxon>Pseudomonadati</taxon>
        <taxon>Pseudomonadota</taxon>
        <taxon>Gammaproteobacteria</taxon>
        <taxon>Lysobacterales</taxon>
        <taxon>Lysobacteraceae</taxon>
        <taxon>Denitratimonas</taxon>
    </lineage>
</organism>
<evidence type="ECO:0000313" key="1">
    <source>
        <dbReference type="EMBL" id="MEJ1249942.1"/>
    </source>
</evidence>
<dbReference type="RefSeq" id="WP_337335661.1">
    <property type="nucleotide sequence ID" value="NZ_JBBDHC010000013.1"/>
</dbReference>
<dbReference type="AlphaFoldDB" id="A0AAW9R2E5"/>
<dbReference type="GO" id="GO:0009307">
    <property type="term" value="P:DNA restriction-modification system"/>
    <property type="evidence" value="ECO:0007669"/>
    <property type="project" value="InterPro"/>
</dbReference>
<dbReference type="SUPFAM" id="SSF52980">
    <property type="entry name" value="Restriction endonuclease-like"/>
    <property type="match status" value="1"/>
</dbReference>